<gene>
    <name evidence="1" type="ORF">ARN_27630</name>
</gene>
<sequence length="73" mass="9039">MYIQLLKLKLLHKTVLNFGFFHDFSKENSLFFNLQPTKNISFFYHFIDFKRFLLINELFLFSHNYRLSRTQVK</sequence>
<dbReference type="EMBL" id="FN545250">
    <property type="protein sequence ID" value="CBA75187.1"/>
    <property type="molecule type" value="Genomic_DNA"/>
</dbReference>
<dbReference type="AlphaFoldDB" id="D2U2E4"/>
<proteinExistence type="predicted"/>
<organism evidence="1">
    <name type="scientific">Arsenophonus nasoniae</name>
    <name type="common">son-killer infecting Nasonia vitripennis</name>
    <dbReference type="NCBI Taxonomy" id="638"/>
    <lineage>
        <taxon>Bacteria</taxon>
        <taxon>Pseudomonadati</taxon>
        <taxon>Pseudomonadota</taxon>
        <taxon>Gammaproteobacteria</taxon>
        <taxon>Enterobacterales</taxon>
        <taxon>Morganellaceae</taxon>
        <taxon>Arsenophonus</taxon>
    </lineage>
</organism>
<accession>D2U2E4</accession>
<reference evidence="1" key="1">
    <citation type="journal article" date="2010" name="Insect Mol. Biol.">
        <title>The draft genome sequence of Arsenophonus nasoniae, son-killer bacterium of Nasonia vitripennis, reveals genes associated with virulence and symbiosis.</title>
        <authorList>
            <person name="Wilkes T."/>
            <person name="Darby A.C."/>
            <person name="Choi J."/>
            <person name="Colborne J.K."/>
            <person name="Werren J.H."/>
            <person name="Hurst G.D.D."/>
        </authorList>
    </citation>
    <scope>NUCLEOTIDE SEQUENCE</scope>
</reference>
<name>D2U2E4_9GAMM</name>
<evidence type="ECO:0000313" key="1">
    <source>
        <dbReference type="EMBL" id="CBA75187.1"/>
    </source>
</evidence>
<protein>
    <submittedName>
        <fullName evidence="1">Uncharacterized protein</fullName>
    </submittedName>
</protein>